<name>A0A4P8NFA9_9CAUD</name>
<reference evidence="3 4" key="1">
    <citation type="submission" date="2019-03" db="EMBL/GenBank/DDBJ databases">
        <title>Genomic and seasonal variations among aquatic phages infecting the Baltic Sea Gammaproteobacteria Rheinheimera sp. bal341.</title>
        <authorList>
            <person name="Nilsson E."/>
            <person name="Li K."/>
            <person name="Fridlund J."/>
            <person name="Sulcius S."/>
            <person name="Bunse C."/>
            <person name="Karlsson C.M.G."/>
            <person name="Lindh M."/>
            <person name="Lundin D."/>
            <person name="Pinhassi J."/>
            <person name="Holmfeldt K."/>
        </authorList>
    </citation>
    <scope>NUCLEOTIDE SEQUENCE [LARGE SCALE GENOMIC DNA]</scope>
</reference>
<dbReference type="Proteomes" id="UP000304203">
    <property type="component" value="Segment"/>
</dbReference>
<dbReference type="Pfam" id="PF03864">
    <property type="entry name" value="Phage_cap_E"/>
    <property type="match status" value="1"/>
</dbReference>
<evidence type="ECO:0000256" key="2">
    <source>
        <dbReference type="ARBA" id="ARBA00023200"/>
    </source>
</evidence>
<evidence type="ECO:0000256" key="1">
    <source>
        <dbReference type="ARBA" id="ARBA00022561"/>
    </source>
</evidence>
<proteinExistence type="predicted"/>
<accession>A0A4P8NFA9</accession>
<dbReference type="InterPro" id="IPR005564">
    <property type="entry name" value="Major_capsid_GpE"/>
</dbReference>
<protein>
    <submittedName>
        <fullName evidence="3">Major capsid protein</fullName>
    </submittedName>
</protein>
<keyword evidence="1" id="KW-0946">Virion</keyword>
<organism evidence="3 4">
    <name type="scientific">Rheinheimera phage vB_RspM_Barba19A</name>
    <dbReference type="NCBI Taxonomy" id="2565658"/>
    <lineage>
        <taxon>Viruses</taxon>
        <taxon>Duplodnaviria</taxon>
        <taxon>Heunggongvirae</taxon>
        <taxon>Uroviricota</taxon>
        <taxon>Caudoviricetes</taxon>
        <taxon>Barbavirus</taxon>
        <taxon>Barbavirus barba19A</taxon>
    </lineage>
</organism>
<evidence type="ECO:0000313" key="4">
    <source>
        <dbReference type="Proteomes" id="UP000304203"/>
    </source>
</evidence>
<keyword evidence="4" id="KW-1185">Reference proteome</keyword>
<gene>
    <name evidence="3" type="ORF">Barba19A_gp107</name>
</gene>
<evidence type="ECO:0000313" key="3">
    <source>
        <dbReference type="EMBL" id="QCQ61947.1"/>
    </source>
</evidence>
<sequence length="351" mass="39264">MANAISPVNFNQLVDLTTAINLIPNSYRRLGDLGLFTTEGVFQDTVVFDRTSQEIHLLGDTKGQGNKQLSSKDWEREVFSMVVPEFHYSDYLTPSDVRGIRQAGPADQEEALTDIQERKLTKLRDLHEATHEYLRWGAIKGITITPDGKVYANMFTAFGVTEKVVNFDFRASNLSGFLADCREILRHMEDNLLTAGMWAGAAHAFVSPEFFDALTTHPTTFEAYNMFVANNQVAQAQPNRDDLGRMYAGRQFYHGGVLFEEHRGGFPYNGVMQKFITATEGRAIPVGVPDLFVTYAAPALKFSYLGSRGVPTYAWQRAMENDEQVEIESFSSVLPVCKRPAALVRVTGTYS</sequence>
<keyword evidence="2" id="KW-1035">Host cytoplasm</keyword>
<dbReference type="EMBL" id="MK719730">
    <property type="protein sequence ID" value="QCQ61947.1"/>
    <property type="molecule type" value="Genomic_DNA"/>
</dbReference>
<keyword evidence="1" id="KW-0167">Capsid protein</keyword>
<dbReference type="GO" id="GO:0019028">
    <property type="term" value="C:viral capsid"/>
    <property type="evidence" value="ECO:0007669"/>
    <property type="project" value="UniProtKB-KW"/>
</dbReference>